<accession>A0A4Y2V7Z3</accession>
<feature type="compositionally biased region" description="Low complexity" evidence="1">
    <location>
        <begin position="70"/>
        <end position="81"/>
    </location>
</feature>
<dbReference type="EMBL" id="BGPR01043992">
    <property type="protein sequence ID" value="GBO20658.1"/>
    <property type="molecule type" value="Genomic_DNA"/>
</dbReference>
<keyword evidence="4" id="KW-1185">Reference proteome</keyword>
<evidence type="ECO:0000313" key="3">
    <source>
        <dbReference type="EMBL" id="GBO20672.1"/>
    </source>
</evidence>
<feature type="non-terminal residue" evidence="3">
    <location>
        <position position="81"/>
    </location>
</feature>
<dbReference type="Proteomes" id="UP000499080">
    <property type="component" value="Unassembled WGS sequence"/>
</dbReference>
<dbReference type="EMBL" id="BGPR01044003">
    <property type="protein sequence ID" value="GBO20672.1"/>
    <property type="molecule type" value="Genomic_DNA"/>
</dbReference>
<name>A0A4Y2V7Z3_ARAVE</name>
<evidence type="ECO:0000313" key="2">
    <source>
        <dbReference type="EMBL" id="GBO20658.1"/>
    </source>
</evidence>
<protein>
    <submittedName>
        <fullName evidence="3">Uncharacterized protein</fullName>
    </submittedName>
</protein>
<dbReference type="AlphaFoldDB" id="A0A4Y2V7Z3"/>
<evidence type="ECO:0000256" key="1">
    <source>
        <dbReference type="SAM" id="MobiDB-lite"/>
    </source>
</evidence>
<dbReference type="OrthoDB" id="10257314at2759"/>
<comment type="caution">
    <text evidence="3">The sequence shown here is derived from an EMBL/GenBank/DDBJ whole genome shotgun (WGS) entry which is preliminary data.</text>
</comment>
<proteinExistence type="predicted"/>
<sequence>MPITVENAAEVADRILEMNSANSPVSTNAISSSSEDRILQEIQRLKRRINDLPLRNNCRENRNRCRSRNRSSSCSREPSVC</sequence>
<evidence type="ECO:0000313" key="4">
    <source>
        <dbReference type="Proteomes" id="UP000499080"/>
    </source>
</evidence>
<feature type="region of interest" description="Disordered" evidence="1">
    <location>
        <begin position="61"/>
        <end position="81"/>
    </location>
</feature>
<reference evidence="3 4" key="1">
    <citation type="journal article" date="2019" name="Sci. Rep.">
        <title>Orb-weaving spider Araneus ventricosus genome elucidates the spidroin gene catalogue.</title>
        <authorList>
            <person name="Kono N."/>
            <person name="Nakamura H."/>
            <person name="Ohtoshi R."/>
            <person name="Moran D.A.P."/>
            <person name="Shinohara A."/>
            <person name="Yoshida Y."/>
            <person name="Fujiwara M."/>
            <person name="Mori M."/>
            <person name="Tomita M."/>
            <person name="Arakawa K."/>
        </authorList>
    </citation>
    <scope>NUCLEOTIDE SEQUENCE [LARGE SCALE GENOMIC DNA]</scope>
</reference>
<gene>
    <name evidence="3" type="ORF">AVEN_213679_1</name>
    <name evidence="2" type="ORF">AVEN_87059_1</name>
</gene>
<organism evidence="3 4">
    <name type="scientific">Araneus ventricosus</name>
    <name type="common">Orbweaver spider</name>
    <name type="synonym">Epeira ventricosa</name>
    <dbReference type="NCBI Taxonomy" id="182803"/>
    <lineage>
        <taxon>Eukaryota</taxon>
        <taxon>Metazoa</taxon>
        <taxon>Ecdysozoa</taxon>
        <taxon>Arthropoda</taxon>
        <taxon>Chelicerata</taxon>
        <taxon>Arachnida</taxon>
        <taxon>Araneae</taxon>
        <taxon>Araneomorphae</taxon>
        <taxon>Entelegynae</taxon>
        <taxon>Araneoidea</taxon>
        <taxon>Araneidae</taxon>
        <taxon>Araneus</taxon>
    </lineage>
</organism>